<protein>
    <submittedName>
        <fullName evidence="1">Saccharopine dehydrogenase related protein</fullName>
    </submittedName>
</protein>
<name>A0ABS2ER30_9LACO</name>
<evidence type="ECO:0000313" key="2">
    <source>
        <dbReference type="Proteomes" id="UP000776629"/>
    </source>
</evidence>
<organism evidence="1 2">
    <name type="scientific">Limosilactobacillus alvi</name>
    <dbReference type="NCBI Taxonomy" id="990412"/>
    <lineage>
        <taxon>Bacteria</taxon>
        <taxon>Bacillati</taxon>
        <taxon>Bacillota</taxon>
        <taxon>Bacilli</taxon>
        <taxon>Lactobacillales</taxon>
        <taxon>Lactobacillaceae</taxon>
        <taxon>Limosilactobacillus</taxon>
    </lineage>
</organism>
<dbReference type="Proteomes" id="UP000776629">
    <property type="component" value="Unassembled WGS sequence"/>
</dbReference>
<comment type="caution">
    <text evidence="1">The sequence shown here is derived from an EMBL/GenBank/DDBJ whole genome shotgun (WGS) entry which is preliminary data.</text>
</comment>
<dbReference type="EMBL" id="JACJJQ010000033">
    <property type="protein sequence ID" value="MBM6754521.1"/>
    <property type="molecule type" value="Genomic_DNA"/>
</dbReference>
<reference evidence="1 2" key="1">
    <citation type="journal article" date="2021" name="Sci. Rep.">
        <title>The distribution of antibiotic resistance genes in chicken gut microbiota commensals.</title>
        <authorList>
            <person name="Juricova H."/>
            <person name="Matiasovicova J."/>
            <person name="Kubasova T."/>
            <person name="Cejkova D."/>
            <person name="Rychlik I."/>
        </authorList>
    </citation>
    <scope>NUCLEOTIDE SEQUENCE [LARGE SCALE GENOMIC DNA]</scope>
    <source>
        <strain evidence="1 2">An810</strain>
    </source>
</reference>
<dbReference type="RefSeq" id="WP_204776802.1">
    <property type="nucleotide sequence ID" value="NZ_JACJJQ010000033.1"/>
</dbReference>
<keyword evidence="2" id="KW-1185">Reference proteome</keyword>
<accession>A0ABS2ER30</accession>
<sequence>MIEIKLIDESVTGLGEQIGSLVECKPINNWKINFSPDLVLGWIPNFDTPDLGVEKLVEWVDQASAKIQKIVMLAPAGTADDATVDQLATWYGKKGQQLMLDGLYAVKMVDELEFPYTVIRVLPLTKQRITGKIYQEGQSLLGQVTPQDTLVKVFAEALTTDKYLNQSIGVAD</sequence>
<proteinExistence type="predicted"/>
<gene>
    <name evidence="1" type="ORF">H5993_07100</name>
</gene>
<evidence type="ECO:0000313" key="1">
    <source>
        <dbReference type="EMBL" id="MBM6754521.1"/>
    </source>
</evidence>